<protein>
    <submittedName>
        <fullName evidence="1">Uncharacterized protein</fullName>
    </submittedName>
</protein>
<proteinExistence type="predicted"/>
<reference evidence="1" key="1">
    <citation type="submission" date="2020-05" db="EMBL/GenBank/DDBJ databases">
        <title>Large-scale comparative analyses of tick genomes elucidate their genetic diversity and vector capacities.</title>
        <authorList>
            <person name="Jia N."/>
            <person name="Wang J."/>
            <person name="Shi W."/>
            <person name="Du L."/>
            <person name="Sun Y."/>
            <person name="Zhan W."/>
            <person name="Jiang J."/>
            <person name="Wang Q."/>
            <person name="Zhang B."/>
            <person name="Ji P."/>
            <person name="Sakyi L.B."/>
            <person name="Cui X."/>
            <person name="Yuan T."/>
            <person name="Jiang B."/>
            <person name="Yang W."/>
            <person name="Lam T.T.-Y."/>
            <person name="Chang Q."/>
            <person name="Ding S."/>
            <person name="Wang X."/>
            <person name="Zhu J."/>
            <person name="Ruan X."/>
            <person name="Zhao L."/>
            <person name="Wei J."/>
            <person name="Que T."/>
            <person name="Du C."/>
            <person name="Cheng J."/>
            <person name="Dai P."/>
            <person name="Han X."/>
            <person name="Huang E."/>
            <person name="Gao Y."/>
            <person name="Liu J."/>
            <person name="Shao H."/>
            <person name="Ye R."/>
            <person name="Li L."/>
            <person name="Wei W."/>
            <person name="Wang X."/>
            <person name="Wang C."/>
            <person name="Yang T."/>
            <person name="Huo Q."/>
            <person name="Li W."/>
            <person name="Guo W."/>
            <person name="Chen H."/>
            <person name="Zhou L."/>
            <person name="Ni X."/>
            <person name="Tian J."/>
            <person name="Zhou Y."/>
            <person name="Sheng Y."/>
            <person name="Liu T."/>
            <person name="Pan Y."/>
            <person name="Xia L."/>
            <person name="Li J."/>
            <person name="Zhao F."/>
            <person name="Cao W."/>
        </authorList>
    </citation>
    <scope>NUCLEOTIDE SEQUENCE</scope>
    <source>
        <strain evidence="1">Dsil-2018</strain>
    </source>
</reference>
<keyword evidence="2" id="KW-1185">Reference proteome</keyword>
<name>A0ACB8DVB5_DERSI</name>
<comment type="caution">
    <text evidence="1">The sequence shown here is derived from an EMBL/GenBank/DDBJ whole genome shotgun (WGS) entry which is preliminary data.</text>
</comment>
<accession>A0ACB8DVB5</accession>
<gene>
    <name evidence="1" type="ORF">HPB49_005932</name>
</gene>
<evidence type="ECO:0000313" key="1">
    <source>
        <dbReference type="EMBL" id="KAH7978567.1"/>
    </source>
</evidence>
<dbReference type="Proteomes" id="UP000821865">
    <property type="component" value="Chromosome 1"/>
</dbReference>
<organism evidence="1 2">
    <name type="scientific">Dermacentor silvarum</name>
    <name type="common">Tick</name>
    <dbReference type="NCBI Taxonomy" id="543639"/>
    <lineage>
        <taxon>Eukaryota</taxon>
        <taxon>Metazoa</taxon>
        <taxon>Ecdysozoa</taxon>
        <taxon>Arthropoda</taxon>
        <taxon>Chelicerata</taxon>
        <taxon>Arachnida</taxon>
        <taxon>Acari</taxon>
        <taxon>Parasitiformes</taxon>
        <taxon>Ixodida</taxon>
        <taxon>Ixodoidea</taxon>
        <taxon>Ixodidae</taxon>
        <taxon>Rhipicephalinae</taxon>
        <taxon>Dermacentor</taxon>
    </lineage>
</organism>
<evidence type="ECO:0000313" key="2">
    <source>
        <dbReference type="Proteomes" id="UP000821865"/>
    </source>
</evidence>
<sequence>MRPDGALLAMAQSLRRVMVKPSSPIRAVVCVLSGIGRFGSRLGCNGKLAQARNRAIPVLPDWPIFRKWRSSSSSAQWRKFLPWPLTFRQFLGAVQAWWRPGSEAEISLDPHRGPNTAVARRRSADVAEGAAASSSSPPQGAQREQRDRGGVDADVRRPRHSQVRVRSYGSTSSLYLEMKDRGAESDEDVGLGLDFEEDDDEFRKCIEDDVPVETSRTKLEDTDSTPQPRRRLIMADISLHLSSSFDEDDLDDAPTSPVPEQPHSLPVQLRRTPQRPTKLQWQHKHGSGDNPDVPTTALLKHKLERRHSITVCESPSRAPYRIAQEMLRRPDKLALNARQESGKENWTTTQWENSMECLSLTLEEVVHIRNVLTKAELESLLTNRPLYEDVEKRKVCFTCKKTKFSFFRPWGVKCKLCERKICDKCSTKMHIPTDRFDRIPVYMLCPTVTEEESPNHSPLPVAFQFTSGSAPSSPILNRPAGATFNTKLNVTVYAPPSTAPPRPRVPKLRHASSVCSPKIGGSEDAAGQEALTRRAPLLRSRTFQHKASSPQEERLRGPLMTVCRDCKGMIRQIILASRTDMAKSQRKACKPPLCVVCKN</sequence>
<dbReference type="EMBL" id="CM023470">
    <property type="protein sequence ID" value="KAH7978567.1"/>
    <property type="molecule type" value="Genomic_DNA"/>
</dbReference>